<dbReference type="GO" id="GO:0005886">
    <property type="term" value="C:plasma membrane"/>
    <property type="evidence" value="ECO:0007669"/>
    <property type="project" value="UniProtKB-SubCell"/>
</dbReference>
<evidence type="ECO:0000256" key="3">
    <source>
        <dbReference type="ARBA" id="ARBA00022448"/>
    </source>
</evidence>
<feature type="domain" description="Ionotropic glutamate receptor C-terminal" evidence="14">
    <location>
        <begin position="148"/>
        <end position="462"/>
    </location>
</feature>
<keyword evidence="8 13" id="KW-0472">Membrane</keyword>
<evidence type="ECO:0000256" key="7">
    <source>
        <dbReference type="ARBA" id="ARBA00023065"/>
    </source>
</evidence>
<evidence type="ECO:0000259" key="14">
    <source>
        <dbReference type="SMART" id="SM00079"/>
    </source>
</evidence>
<evidence type="ECO:0000256" key="2">
    <source>
        <dbReference type="ARBA" id="ARBA00008685"/>
    </source>
</evidence>
<evidence type="ECO:0000313" key="17">
    <source>
        <dbReference type="Proteomes" id="UP000708208"/>
    </source>
</evidence>
<keyword evidence="4" id="KW-1003">Cell membrane</keyword>
<dbReference type="OrthoDB" id="5984008at2759"/>
<evidence type="ECO:0000256" key="12">
    <source>
        <dbReference type="ARBA" id="ARBA00023303"/>
    </source>
</evidence>
<keyword evidence="12" id="KW-0407">Ion channel</keyword>
<keyword evidence="7" id="KW-0406">Ion transport</keyword>
<gene>
    <name evidence="16" type="ORF">AFUS01_LOCUS16196</name>
</gene>
<keyword evidence="17" id="KW-1185">Reference proteome</keyword>
<evidence type="ECO:0000256" key="5">
    <source>
        <dbReference type="ARBA" id="ARBA00022692"/>
    </source>
</evidence>
<dbReference type="GO" id="GO:0015276">
    <property type="term" value="F:ligand-gated monoatomic ion channel activity"/>
    <property type="evidence" value="ECO:0007669"/>
    <property type="project" value="InterPro"/>
</dbReference>
<dbReference type="SMART" id="SM00918">
    <property type="entry name" value="Lig_chan-Glu_bd"/>
    <property type="match status" value="1"/>
</dbReference>
<keyword evidence="9" id="KW-0675">Receptor</keyword>
<dbReference type="PANTHER" id="PTHR42643:SF24">
    <property type="entry name" value="IONOTROPIC RECEPTOR 60A"/>
    <property type="match status" value="1"/>
</dbReference>
<dbReference type="PANTHER" id="PTHR42643">
    <property type="entry name" value="IONOTROPIC RECEPTOR 20A-RELATED"/>
    <property type="match status" value="1"/>
</dbReference>
<evidence type="ECO:0000256" key="4">
    <source>
        <dbReference type="ARBA" id="ARBA00022475"/>
    </source>
</evidence>
<keyword evidence="6 13" id="KW-1133">Transmembrane helix</keyword>
<organism evidence="16 17">
    <name type="scientific">Allacma fusca</name>
    <dbReference type="NCBI Taxonomy" id="39272"/>
    <lineage>
        <taxon>Eukaryota</taxon>
        <taxon>Metazoa</taxon>
        <taxon>Ecdysozoa</taxon>
        <taxon>Arthropoda</taxon>
        <taxon>Hexapoda</taxon>
        <taxon>Collembola</taxon>
        <taxon>Symphypleona</taxon>
        <taxon>Sminthuridae</taxon>
        <taxon>Allacma</taxon>
    </lineage>
</organism>
<dbReference type="Pfam" id="PF10613">
    <property type="entry name" value="Lig_chan-Glu_bd"/>
    <property type="match status" value="1"/>
</dbReference>
<keyword evidence="11" id="KW-1071">Ligand-gated ion channel</keyword>
<reference evidence="16" key="1">
    <citation type="submission" date="2021-06" db="EMBL/GenBank/DDBJ databases">
        <authorList>
            <person name="Hodson N. C."/>
            <person name="Mongue J. A."/>
            <person name="Jaron S. K."/>
        </authorList>
    </citation>
    <scope>NUCLEOTIDE SEQUENCE</scope>
</reference>
<proteinExistence type="inferred from homology"/>
<comment type="similarity">
    <text evidence="2">Belongs to the glutamate-gated ion channel (TC 1.A.10.1) family.</text>
</comment>
<name>A0A8J2K0J3_9HEXA</name>
<dbReference type="Pfam" id="PF00060">
    <property type="entry name" value="Lig_chan"/>
    <property type="match status" value="1"/>
</dbReference>
<keyword evidence="3" id="KW-0813">Transport</keyword>
<evidence type="ECO:0000256" key="10">
    <source>
        <dbReference type="ARBA" id="ARBA00023180"/>
    </source>
</evidence>
<dbReference type="AlphaFoldDB" id="A0A8J2K0J3"/>
<accession>A0A8J2K0J3</accession>
<evidence type="ECO:0000256" key="8">
    <source>
        <dbReference type="ARBA" id="ARBA00023136"/>
    </source>
</evidence>
<dbReference type="InterPro" id="IPR052192">
    <property type="entry name" value="Insect_Ionotropic_Sensory_Rcpt"/>
</dbReference>
<dbReference type="InterPro" id="IPR001320">
    <property type="entry name" value="Iontro_rcpt_C"/>
</dbReference>
<evidence type="ECO:0000256" key="9">
    <source>
        <dbReference type="ARBA" id="ARBA00023170"/>
    </source>
</evidence>
<keyword evidence="10" id="KW-0325">Glycoprotein</keyword>
<keyword evidence="5 13" id="KW-0812">Transmembrane</keyword>
<evidence type="ECO:0000256" key="1">
    <source>
        <dbReference type="ARBA" id="ARBA00004651"/>
    </source>
</evidence>
<dbReference type="SMART" id="SM00079">
    <property type="entry name" value="PBPe"/>
    <property type="match status" value="1"/>
</dbReference>
<protein>
    <submittedName>
        <fullName evidence="16">Uncharacterized protein</fullName>
    </submittedName>
</protein>
<sequence>MVLRHLDFIAILMSGFSLAHGGSGLVGLYENSKLNVKFVTCQQENAVFRAGRCSGCLLEERSTEKISYCSRANEIQHMDQAVCNNTQSAVSFFKPRVRVTNYQSNMRSSCLSEFMDTVAMSYVCCATNEEDFHKLKLFESVLSLQEKTLDVVTIQRQPFVILDGENYTGVIYELLTALQQKYNLRIAIKPPYDGNWGASMENGTWDGMLGMIIRKEADIGAAGFSVTLERSRVIDFTWAFHQEPTAILIPPPTEGEKLTVLIRPLSSILQQGISSPTERTRFLTVLWFFMTLVIANTYLGFLVSYLSSPQLFNIVDSLEDLAHQHKIKWTFRSNTAHRSLFKVLIYKILRIRRERSTGIYKLIADRTSRSDLVSSDKDGLQQVLRFHKAFIKEKSYLDVALENDFRKEKKCRFTLAKKTFFTVGIALAVRKKSPILEVLDTEISNSISTGLMEKWKQIHWPRSLSCADAASYIIKTQPKTRKLRLGDLQGAYFIFFCDGNSQLFGDLLVKRKQYILIYSIYFKNITIILII</sequence>
<dbReference type="Proteomes" id="UP000708208">
    <property type="component" value="Unassembled WGS sequence"/>
</dbReference>
<evidence type="ECO:0000256" key="6">
    <source>
        <dbReference type="ARBA" id="ARBA00022989"/>
    </source>
</evidence>
<dbReference type="GO" id="GO:0050906">
    <property type="term" value="P:detection of stimulus involved in sensory perception"/>
    <property type="evidence" value="ECO:0007669"/>
    <property type="project" value="UniProtKB-ARBA"/>
</dbReference>
<evidence type="ECO:0000313" key="16">
    <source>
        <dbReference type="EMBL" id="CAG7727348.1"/>
    </source>
</evidence>
<dbReference type="EMBL" id="CAJVCH010147429">
    <property type="protein sequence ID" value="CAG7727348.1"/>
    <property type="molecule type" value="Genomic_DNA"/>
</dbReference>
<feature type="transmembrane region" description="Helical" evidence="13">
    <location>
        <begin position="282"/>
        <end position="306"/>
    </location>
</feature>
<comment type="caution">
    <text evidence="16">The sequence shown here is derived from an EMBL/GenBank/DDBJ whole genome shotgun (WGS) entry which is preliminary data.</text>
</comment>
<feature type="transmembrane region" description="Helical" evidence="13">
    <location>
        <begin position="6"/>
        <end position="29"/>
    </location>
</feature>
<evidence type="ECO:0000256" key="11">
    <source>
        <dbReference type="ARBA" id="ARBA00023286"/>
    </source>
</evidence>
<evidence type="ECO:0000256" key="13">
    <source>
        <dbReference type="SAM" id="Phobius"/>
    </source>
</evidence>
<feature type="domain" description="Ionotropic glutamate receptor L-glutamate and glycine-binding" evidence="15">
    <location>
        <begin position="158"/>
        <end position="214"/>
    </location>
</feature>
<evidence type="ECO:0000259" key="15">
    <source>
        <dbReference type="SMART" id="SM00918"/>
    </source>
</evidence>
<comment type="subcellular location">
    <subcellularLocation>
        <location evidence="1">Cell membrane</location>
        <topology evidence="1">Multi-pass membrane protein</topology>
    </subcellularLocation>
</comment>
<dbReference type="InterPro" id="IPR019594">
    <property type="entry name" value="Glu/Gly-bd"/>
</dbReference>